<dbReference type="Gene3D" id="3.40.50.1820">
    <property type="entry name" value="alpha/beta hydrolase"/>
    <property type="match status" value="1"/>
</dbReference>
<name>A0A4Q7P361_9FLAO</name>
<dbReference type="RefSeq" id="WP_130286261.1">
    <property type="nucleotide sequence ID" value="NZ_SGXE01000002.1"/>
</dbReference>
<evidence type="ECO:0000313" key="3">
    <source>
        <dbReference type="Proteomes" id="UP000292262"/>
    </source>
</evidence>
<proteinExistence type="predicted"/>
<feature type="domain" description="Serine aminopeptidase S33" evidence="1">
    <location>
        <begin position="70"/>
        <end position="156"/>
    </location>
</feature>
<dbReference type="Pfam" id="PF12146">
    <property type="entry name" value="Hydrolase_4"/>
    <property type="match status" value="1"/>
</dbReference>
<dbReference type="AlphaFoldDB" id="A0A4Q7P361"/>
<organism evidence="2 3">
    <name type="scientific">Aquimarina brevivitae</name>
    <dbReference type="NCBI Taxonomy" id="323412"/>
    <lineage>
        <taxon>Bacteria</taxon>
        <taxon>Pseudomonadati</taxon>
        <taxon>Bacteroidota</taxon>
        <taxon>Flavobacteriia</taxon>
        <taxon>Flavobacteriales</taxon>
        <taxon>Flavobacteriaceae</taxon>
        <taxon>Aquimarina</taxon>
    </lineage>
</organism>
<dbReference type="InterPro" id="IPR053145">
    <property type="entry name" value="AB_hydrolase_Est10"/>
</dbReference>
<dbReference type="EMBL" id="SGXE01000002">
    <property type="protein sequence ID" value="RZS93112.1"/>
    <property type="molecule type" value="Genomic_DNA"/>
</dbReference>
<accession>A0A4Q7P361</accession>
<protein>
    <recommendedName>
        <fullName evidence="1">Serine aminopeptidase S33 domain-containing protein</fullName>
    </recommendedName>
</protein>
<dbReference type="InterPro" id="IPR029058">
    <property type="entry name" value="AB_hydrolase_fold"/>
</dbReference>
<reference evidence="2 3" key="1">
    <citation type="submission" date="2019-02" db="EMBL/GenBank/DDBJ databases">
        <title>Genomic Encyclopedia of Type Strains, Phase IV (KMG-IV): sequencing the most valuable type-strain genomes for metagenomic binning, comparative biology and taxonomic classification.</title>
        <authorList>
            <person name="Goeker M."/>
        </authorList>
    </citation>
    <scope>NUCLEOTIDE SEQUENCE [LARGE SCALE GENOMIC DNA]</scope>
    <source>
        <strain evidence="2 3">DSM 17196</strain>
    </source>
</reference>
<dbReference type="PANTHER" id="PTHR43265:SF1">
    <property type="entry name" value="ESTERASE ESTD"/>
    <property type="match status" value="1"/>
</dbReference>
<evidence type="ECO:0000313" key="2">
    <source>
        <dbReference type="EMBL" id="RZS93112.1"/>
    </source>
</evidence>
<dbReference type="InterPro" id="IPR022742">
    <property type="entry name" value="Hydrolase_4"/>
</dbReference>
<sequence>MKFYILQLVILIPLLLKAQEKEYNSAYVKTNKFTTGTLITPYADDEAVPLIIFIMDAGTVNRDGNDRMSKSDTFKKLSIKLAKKGIASFRYDKRLFTMDKFNIKEHEISFDDFIEDAKATIDYFKQNSKYTNIIVAGHGQGSLIGMVAAKDRADAFISLAGNGQSIDFVILDQLSRQAPGLDKSAAIAFADLRKYGKASSFDPALGSIFRYDLQPFMKSWMKYDPAEELSKLEIPILLIQGEKDIQVGLTEAEILQSKTPNAKQQIIPKMNHIFRAIEGGRMENHKSYNESWREIMPQFIDSITTFVTQLNVQD</sequence>
<dbReference type="OrthoDB" id="9809549at2"/>
<gene>
    <name evidence="2" type="ORF">EV197_1682</name>
</gene>
<comment type="caution">
    <text evidence="2">The sequence shown here is derived from an EMBL/GenBank/DDBJ whole genome shotgun (WGS) entry which is preliminary data.</text>
</comment>
<dbReference type="SUPFAM" id="SSF53474">
    <property type="entry name" value="alpha/beta-Hydrolases"/>
    <property type="match status" value="1"/>
</dbReference>
<dbReference type="Proteomes" id="UP000292262">
    <property type="component" value="Unassembled WGS sequence"/>
</dbReference>
<dbReference type="GO" id="GO:0052689">
    <property type="term" value="F:carboxylic ester hydrolase activity"/>
    <property type="evidence" value="ECO:0007669"/>
    <property type="project" value="TreeGrafter"/>
</dbReference>
<keyword evidence="3" id="KW-1185">Reference proteome</keyword>
<dbReference type="PANTHER" id="PTHR43265">
    <property type="entry name" value="ESTERASE ESTD"/>
    <property type="match status" value="1"/>
</dbReference>
<evidence type="ECO:0000259" key="1">
    <source>
        <dbReference type="Pfam" id="PF12146"/>
    </source>
</evidence>